<evidence type="ECO:0000256" key="1">
    <source>
        <dbReference type="SAM" id="Phobius"/>
    </source>
</evidence>
<organism evidence="3 4">
    <name type="scientific">Clonostachys byssicola</name>
    <dbReference type="NCBI Taxonomy" id="160290"/>
    <lineage>
        <taxon>Eukaryota</taxon>
        <taxon>Fungi</taxon>
        <taxon>Dikarya</taxon>
        <taxon>Ascomycota</taxon>
        <taxon>Pezizomycotina</taxon>
        <taxon>Sordariomycetes</taxon>
        <taxon>Hypocreomycetidae</taxon>
        <taxon>Hypocreales</taxon>
        <taxon>Bionectriaceae</taxon>
        <taxon>Clonostachys</taxon>
    </lineage>
</organism>
<dbReference type="EMBL" id="CABFNO020001560">
    <property type="protein sequence ID" value="CAH0001935.1"/>
    <property type="molecule type" value="Genomic_DNA"/>
</dbReference>
<name>A0A9N9UZ28_9HYPO</name>
<keyword evidence="1" id="KW-0812">Transmembrane</keyword>
<accession>A0A9N9UZ28</accession>
<feature type="transmembrane region" description="Helical" evidence="1">
    <location>
        <begin position="148"/>
        <end position="171"/>
    </location>
</feature>
<feature type="signal peptide" evidence="2">
    <location>
        <begin position="1"/>
        <end position="24"/>
    </location>
</feature>
<reference evidence="3 4" key="2">
    <citation type="submission" date="2021-10" db="EMBL/GenBank/DDBJ databases">
        <authorList>
            <person name="Piombo E."/>
        </authorList>
    </citation>
    <scope>NUCLEOTIDE SEQUENCE [LARGE SCALE GENOMIC DNA]</scope>
</reference>
<reference evidence="4" key="1">
    <citation type="submission" date="2019-06" db="EMBL/GenBank/DDBJ databases">
        <authorList>
            <person name="Broberg M."/>
        </authorList>
    </citation>
    <scope>NUCLEOTIDE SEQUENCE [LARGE SCALE GENOMIC DNA]</scope>
</reference>
<comment type="caution">
    <text evidence="3">The sequence shown here is derived from an EMBL/GenBank/DDBJ whole genome shotgun (WGS) entry which is preliminary data.</text>
</comment>
<evidence type="ECO:0000313" key="3">
    <source>
        <dbReference type="EMBL" id="CAH0001935.1"/>
    </source>
</evidence>
<dbReference type="OrthoDB" id="4774241at2759"/>
<evidence type="ECO:0000256" key="2">
    <source>
        <dbReference type="SAM" id="SignalP"/>
    </source>
</evidence>
<sequence length="203" mass="20531">MKFSSIFSIATLAVSALAAPFVEADTKAIRASAPASVDDVVTLFSGSSQSITSKTTQIDVILKKVQSGETPKSDANPQVLDLVQGIHLDLSTIVSSLTTSAGIPVQKGDVDRLLTVVSALLTVVLANVRAIVTILGVQPELVSILKSVVILVSNIVTLLTGLVAALLPGLIAALSPLLAGLGNGVLTPILAPLATLLAGLAGP</sequence>
<feature type="chain" id="PRO_5040323425" evidence="2">
    <location>
        <begin position="25"/>
        <end position="203"/>
    </location>
</feature>
<proteinExistence type="predicted"/>
<feature type="transmembrane region" description="Helical" evidence="1">
    <location>
        <begin position="113"/>
        <end position="136"/>
    </location>
</feature>
<feature type="transmembrane region" description="Helical" evidence="1">
    <location>
        <begin position="177"/>
        <end position="201"/>
    </location>
</feature>
<keyword evidence="1" id="KW-1133">Transmembrane helix</keyword>
<keyword evidence="4" id="KW-1185">Reference proteome</keyword>
<dbReference type="Proteomes" id="UP000754883">
    <property type="component" value="Unassembled WGS sequence"/>
</dbReference>
<evidence type="ECO:0000313" key="4">
    <source>
        <dbReference type="Proteomes" id="UP000754883"/>
    </source>
</evidence>
<gene>
    <name evidence="3" type="ORF">CBYS24578_00001756</name>
</gene>
<keyword evidence="1" id="KW-0472">Membrane</keyword>
<keyword evidence="2" id="KW-0732">Signal</keyword>
<protein>
    <submittedName>
        <fullName evidence="3">Uncharacterized protein</fullName>
    </submittedName>
</protein>
<dbReference type="AlphaFoldDB" id="A0A9N9UZ28"/>